<dbReference type="GO" id="GO:0003723">
    <property type="term" value="F:RNA binding"/>
    <property type="evidence" value="ECO:0007669"/>
    <property type="project" value="InterPro"/>
</dbReference>
<sequence length="364" mass="41923">MKNYAYNIYHSFSTGQLDLRKLVLTDELFTPLTGAFIRNQISDSGLKVRLVFAVSFGFIVIETFFNLIIKHYTKNHDCYAIHGFTQSQLRDLTMSLDKNFVLCIDYKSYDQNVPAFVISTCSMISAQIMGLSNYNFKIFKILVAYFITCPVFHPEVEYKVKRRGIPSGSGFTSLFGSLCNLYMLSVCVHRHCKNNNIRILSVQPKLIVSSDDTMISTTFDLDFKDISSLLKEIFDMNVEFESHSVRGESKVYFLGSRWENGNPTRNVNRMLARICFGNGNYPGMSAKQMFQSRCYEILGNTSQYSELYGSFNVPYPTRVFRSLELMDYNTRLLALEDMQGKEKRGVWQNVNLDRNSADFVYLSR</sequence>
<evidence type="ECO:0000313" key="3">
    <source>
        <dbReference type="EMBL" id="GBH22658.1"/>
    </source>
</evidence>
<dbReference type="InterPro" id="IPR043502">
    <property type="entry name" value="DNA/RNA_pol_sf"/>
</dbReference>
<reference evidence="3" key="1">
    <citation type="submission" date="2017-04" db="EMBL/GenBank/DDBJ databases">
        <title>Unveiling RNA virosphere associated with marine microorganisms.</title>
        <authorList>
            <person name="Urayama S."/>
            <person name="Takaki Y."/>
            <person name="Nishi S."/>
            <person name="Yoshida Y."/>
            <person name="Deguchi S."/>
            <person name="Takai K."/>
            <person name="Nunoura T."/>
        </authorList>
    </citation>
    <scope>NUCLEOTIDE SEQUENCE</scope>
</reference>
<accession>A0A2V0RIR3</accession>
<dbReference type="GO" id="GO:0003968">
    <property type="term" value="F:RNA-directed RNA polymerase activity"/>
    <property type="evidence" value="ECO:0007669"/>
    <property type="project" value="InterPro"/>
</dbReference>
<evidence type="ECO:0000256" key="1">
    <source>
        <dbReference type="SAM" id="Phobius"/>
    </source>
</evidence>
<dbReference type="Pfam" id="PF00680">
    <property type="entry name" value="RdRP_1"/>
    <property type="match status" value="1"/>
</dbReference>
<keyword evidence="1" id="KW-1133">Transmembrane helix</keyword>
<dbReference type="AlphaFoldDB" id="A0A2V0RIR3"/>
<comment type="caution">
    <text evidence="3">The sequence shown here is derived from an EMBL/GenBank/DDBJ whole genome shotgun (WGS) entry which is preliminary data.</text>
</comment>
<dbReference type="Gene3D" id="3.30.70.270">
    <property type="match status" value="1"/>
</dbReference>
<name>A0A2V0RIR3_9ZZZZ</name>
<dbReference type="EMBL" id="BDQD01000090">
    <property type="protein sequence ID" value="GBH22658.1"/>
    <property type="molecule type" value="Genomic_RNA"/>
</dbReference>
<keyword evidence="1" id="KW-0472">Membrane</keyword>
<organism evidence="3">
    <name type="scientific">viral metagenome</name>
    <dbReference type="NCBI Taxonomy" id="1070528"/>
    <lineage>
        <taxon>unclassified sequences</taxon>
        <taxon>metagenomes</taxon>
        <taxon>organismal metagenomes</taxon>
    </lineage>
</organism>
<dbReference type="InterPro" id="IPR043128">
    <property type="entry name" value="Rev_trsase/Diguanyl_cyclase"/>
</dbReference>
<dbReference type="InterPro" id="IPR001205">
    <property type="entry name" value="RNA-dir_pol_C"/>
</dbReference>
<proteinExistence type="predicted"/>
<dbReference type="GO" id="GO:0006351">
    <property type="term" value="P:DNA-templated transcription"/>
    <property type="evidence" value="ECO:0007669"/>
    <property type="project" value="InterPro"/>
</dbReference>
<feature type="domain" description="RNA-directed RNA polymerase C-terminal" evidence="2">
    <location>
        <begin position="47"/>
        <end position="279"/>
    </location>
</feature>
<protein>
    <recommendedName>
        <fullName evidence="2">RNA-directed RNA polymerase C-terminal domain-containing protein</fullName>
    </recommendedName>
</protein>
<feature type="transmembrane region" description="Helical" evidence="1">
    <location>
        <begin position="48"/>
        <end position="69"/>
    </location>
</feature>
<keyword evidence="1" id="KW-0812">Transmembrane</keyword>
<dbReference type="SUPFAM" id="SSF56672">
    <property type="entry name" value="DNA/RNA polymerases"/>
    <property type="match status" value="1"/>
</dbReference>
<evidence type="ECO:0000259" key="2">
    <source>
        <dbReference type="Pfam" id="PF00680"/>
    </source>
</evidence>